<dbReference type="InterPro" id="IPR011528">
    <property type="entry name" value="NERD"/>
</dbReference>
<proteinExistence type="predicted"/>
<dbReference type="Proteomes" id="UP001280629">
    <property type="component" value="Unassembled WGS sequence"/>
</dbReference>
<dbReference type="EMBL" id="JAUBDH010000001">
    <property type="protein sequence ID" value="MDW0108750.1"/>
    <property type="molecule type" value="Genomic_DNA"/>
</dbReference>
<gene>
    <name evidence="2" type="ORF">QT716_01665</name>
</gene>
<name>A0ABU4FVL7_9BACL</name>
<evidence type="ECO:0000259" key="1">
    <source>
        <dbReference type="PROSITE" id="PS50965"/>
    </source>
</evidence>
<reference evidence="2 3" key="1">
    <citation type="submission" date="2023-06" db="EMBL/GenBank/DDBJ databases">
        <title>Sporosarcina sp. nov., isolated from Korean traditional fermented seafood 'Jeotgal'.</title>
        <authorList>
            <person name="Yang A.-I."/>
            <person name="Shin N.-R."/>
        </authorList>
    </citation>
    <scope>NUCLEOTIDE SEQUENCE [LARGE SCALE GENOMIC DNA]</scope>
    <source>
        <strain evidence="2 3">KCTC3840</strain>
    </source>
</reference>
<sequence length="326" mass="36679">MTIIILKERTPPLLIEGLESALRRLSPNHPAIPKIQARLSSIKAGFGGEEELDRVLRDYNFPANTWILNDLSLSSRTLFQIDTLLLTPEFAVICEVKNISGELTVKENPPQLLRVADDGTITGFISPLAQVENTCSLFKDWLLSQQIDIPVYGCVVLAYAKQRITIPPTHIPILFPRLVPNYVRSLHADSPKLTSNELRQLTTSLINAHRDYLPDSICSIFDITTDSIKKGVACPSCEQIGMRKRGKGWFCTSCGTRSNDAHIQAIRDWFMLFNKPLTNTCCRSFLGVKNPRTALNLMTTMELTANGNNRGRTYTLKLNKRRQKHT</sequence>
<accession>A0ABU4FVL7</accession>
<protein>
    <submittedName>
        <fullName evidence="2">Nuclease-related domain-containing protein</fullName>
    </submittedName>
</protein>
<evidence type="ECO:0000313" key="3">
    <source>
        <dbReference type="Proteomes" id="UP001280629"/>
    </source>
</evidence>
<comment type="caution">
    <text evidence="2">The sequence shown here is derived from an EMBL/GenBank/DDBJ whole genome shotgun (WGS) entry which is preliminary data.</text>
</comment>
<dbReference type="PROSITE" id="PS50965">
    <property type="entry name" value="NERD"/>
    <property type="match status" value="1"/>
</dbReference>
<keyword evidence="3" id="KW-1185">Reference proteome</keyword>
<feature type="domain" description="NERD" evidence="1">
    <location>
        <begin position="44"/>
        <end position="161"/>
    </location>
</feature>
<organism evidence="2 3">
    <name type="scientific">Sporosarcina aquimarina</name>
    <dbReference type="NCBI Taxonomy" id="114975"/>
    <lineage>
        <taxon>Bacteria</taxon>
        <taxon>Bacillati</taxon>
        <taxon>Bacillota</taxon>
        <taxon>Bacilli</taxon>
        <taxon>Bacillales</taxon>
        <taxon>Caryophanaceae</taxon>
        <taxon>Sporosarcina</taxon>
    </lineage>
</organism>
<dbReference type="Pfam" id="PF08378">
    <property type="entry name" value="NERD"/>
    <property type="match status" value="1"/>
</dbReference>
<evidence type="ECO:0000313" key="2">
    <source>
        <dbReference type="EMBL" id="MDW0108750.1"/>
    </source>
</evidence>